<dbReference type="Pfam" id="PF00069">
    <property type="entry name" value="Pkinase"/>
    <property type="match status" value="1"/>
</dbReference>
<dbReference type="GO" id="GO:0007165">
    <property type="term" value="P:signal transduction"/>
    <property type="evidence" value="ECO:0007669"/>
    <property type="project" value="TreeGrafter"/>
</dbReference>
<comment type="caution">
    <text evidence="2">The sequence shown here is derived from an EMBL/GenBank/DDBJ whole genome shotgun (WGS) entry which is preliminary data.</text>
</comment>
<dbReference type="AlphaFoldDB" id="A0A7J0E2P9"/>
<dbReference type="SUPFAM" id="SSF56112">
    <property type="entry name" value="Protein kinase-like (PK-like)"/>
    <property type="match status" value="1"/>
</dbReference>
<protein>
    <recommendedName>
        <fullName evidence="1">Protein kinase domain-containing protein</fullName>
    </recommendedName>
</protein>
<dbReference type="PANTHER" id="PTHR48011">
    <property type="entry name" value="CCR4-NOT TRANSCRIPTIONAL COMPLEX SUBUNIT CAF120-RELATED"/>
    <property type="match status" value="1"/>
</dbReference>
<dbReference type="Gene3D" id="1.10.510.10">
    <property type="entry name" value="Transferase(Phosphotransferase) domain 1"/>
    <property type="match status" value="1"/>
</dbReference>
<dbReference type="SMART" id="SM00220">
    <property type="entry name" value="S_TKc"/>
    <property type="match status" value="1"/>
</dbReference>
<dbReference type="PANTHER" id="PTHR48011:SF56">
    <property type="entry name" value="PROTEIN KINASE DOMAIN-CONTAINING PROTEIN"/>
    <property type="match status" value="1"/>
</dbReference>
<keyword evidence="3" id="KW-1185">Reference proteome</keyword>
<sequence>MALHGVEDQCSAEVHLARFIWLLPRSDGQLSHFPPQMAVKSAELALSRSLQRERKILNFLRGSPYIIIECFGEEITTGENDEKVYNLLLEYASGGSLRDLINKSGGVGLPESDVRRYTQSILRGIKHVHDQGFVHLDVKPGNILLSPYTSSNTGGTKFVAKLCDFGLAKNAATCLWDHEAKTMVDGGEPSSDVWDIGCVVLEMLAGEAEVGLVATLEHEKKPCGLSEEGREFLKGCCVLNPADRLSVDMLLKHPFVCELDDEEDDTQRSECNVGAITAAHSEENLFYSLKLN</sequence>
<dbReference type="PROSITE" id="PS00108">
    <property type="entry name" value="PROTEIN_KINASE_ST"/>
    <property type="match status" value="1"/>
</dbReference>
<organism evidence="2 3">
    <name type="scientific">Actinidia rufa</name>
    <dbReference type="NCBI Taxonomy" id="165716"/>
    <lineage>
        <taxon>Eukaryota</taxon>
        <taxon>Viridiplantae</taxon>
        <taxon>Streptophyta</taxon>
        <taxon>Embryophyta</taxon>
        <taxon>Tracheophyta</taxon>
        <taxon>Spermatophyta</taxon>
        <taxon>Magnoliopsida</taxon>
        <taxon>eudicotyledons</taxon>
        <taxon>Gunneridae</taxon>
        <taxon>Pentapetalae</taxon>
        <taxon>asterids</taxon>
        <taxon>Ericales</taxon>
        <taxon>Actinidiaceae</taxon>
        <taxon>Actinidia</taxon>
    </lineage>
</organism>
<dbReference type="GO" id="GO:0005524">
    <property type="term" value="F:ATP binding"/>
    <property type="evidence" value="ECO:0007669"/>
    <property type="project" value="InterPro"/>
</dbReference>
<evidence type="ECO:0000259" key="1">
    <source>
        <dbReference type="PROSITE" id="PS50011"/>
    </source>
</evidence>
<dbReference type="InterPro" id="IPR000719">
    <property type="entry name" value="Prot_kinase_dom"/>
</dbReference>
<dbReference type="Proteomes" id="UP000585474">
    <property type="component" value="Unassembled WGS sequence"/>
</dbReference>
<dbReference type="InterPro" id="IPR052751">
    <property type="entry name" value="Plant_MAPKKK"/>
</dbReference>
<evidence type="ECO:0000313" key="2">
    <source>
        <dbReference type="EMBL" id="GFY80660.1"/>
    </source>
</evidence>
<dbReference type="GO" id="GO:0004672">
    <property type="term" value="F:protein kinase activity"/>
    <property type="evidence" value="ECO:0007669"/>
    <property type="project" value="InterPro"/>
</dbReference>
<name>A0A7J0E2P9_9ERIC</name>
<dbReference type="PROSITE" id="PS50011">
    <property type="entry name" value="PROTEIN_KINASE_DOM"/>
    <property type="match status" value="1"/>
</dbReference>
<dbReference type="InterPro" id="IPR008271">
    <property type="entry name" value="Ser/Thr_kinase_AS"/>
</dbReference>
<feature type="domain" description="Protein kinase" evidence="1">
    <location>
        <begin position="1"/>
        <end position="256"/>
    </location>
</feature>
<dbReference type="OrthoDB" id="10252171at2759"/>
<proteinExistence type="predicted"/>
<dbReference type="EMBL" id="BJWL01000001">
    <property type="protein sequence ID" value="GFY80660.1"/>
    <property type="molecule type" value="Genomic_DNA"/>
</dbReference>
<gene>
    <name evidence="2" type="ORF">Acr_01g0004690</name>
</gene>
<evidence type="ECO:0000313" key="3">
    <source>
        <dbReference type="Proteomes" id="UP000585474"/>
    </source>
</evidence>
<dbReference type="InterPro" id="IPR011009">
    <property type="entry name" value="Kinase-like_dom_sf"/>
</dbReference>
<reference evidence="2 3" key="1">
    <citation type="submission" date="2019-07" db="EMBL/GenBank/DDBJ databases">
        <title>De Novo Assembly of kiwifruit Actinidia rufa.</title>
        <authorList>
            <person name="Sugita-Konishi S."/>
            <person name="Sato K."/>
            <person name="Mori E."/>
            <person name="Abe Y."/>
            <person name="Kisaki G."/>
            <person name="Hamano K."/>
            <person name="Suezawa K."/>
            <person name="Otani M."/>
            <person name="Fukuda T."/>
            <person name="Manabe T."/>
            <person name="Gomi K."/>
            <person name="Tabuchi M."/>
            <person name="Akimitsu K."/>
            <person name="Kataoka I."/>
        </authorList>
    </citation>
    <scope>NUCLEOTIDE SEQUENCE [LARGE SCALE GENOMIC DNA]</scope>
    <source>
        <strain evidence="3">cv. Fuchu</strain>
    </source>
</reference>
<accession>A0A7J0E2P9</accession>